<dbReference type="InterPro" id="IPR009875">
    <property type="entry name" value="PilZ_domain"/>
</dbReference>
<feature type="domain" description="Type III secretion system flagellar brake protein YcgR PilZN" evidence="5">
    <location>
        <begin position="3"/>
        <end position="88"/>
    </location>
</feature>
<gene>
    <name evidence="6" type="ORF">KHA97_05455</name>
</gene>
<keyword evidence="2" id="KW-0547">Nucleotide-binding</keyword>
<evidence type="ECO:0000259" key="4">
    <source>
        <dbReference type="Pfam" id="PF07238"/>
    </source>
</evidence>
<dbReference type="Pfam" id="PF07238">
    <property type="entry name" value="PilZ"/>
    <property type="match status" value="1"/>
</dbReference>
<reference evidence="6 7" key="1">
    <citation type="submission" date="2021-05" db="EMBL/GenBank/DDBJ databases">
        <title>Novel Bacillus species.</title>
        <authorList>
            <person name="Liu G."/>
        </authorList>
    </citation>
    <scope>NUCLEOTIDE SEQUENCE [LARGE SCALE GENOMIC DNA]</scope>
    <source>
        <strain evidence="7">FJAT-49780</strain>
    </source>
</reference>
<proteinExistence type="predicted"/>
<protein>
    <submittedName>
        <fullName evidence="6">Flagellar brake domain-containing protein</fullName>
    </submittedName>
</protein>
<dbReference type="InterPro" id="IPR012349">
    <property type="entry name" value="Split_barrel_FMN-bd"/>
</dbReference>
<keyword evidence="7" id="KW-1185">Reference proteome</keyword>
<organism evidence="6 7">
    <name type="scientific">Lederbergia citri</name>
    <dbReference type="NCBI Taxonomy" id="2833580"/>
    <lineage>
        <taxon>Bacteria</taxon>
        <taxon>Bacillati</taxon>
        <taxon>Bacillota</taxon>
        <taxon>Bacilli</taxon>
        <taxon>Bacillales</taxon>
        <taxon>Bacillaceae</taxon>
        <taxon>Lederbergia</taxon>
    </lineage>
</organism>
<evidence type="ECO:0000256" key="1">
    <source>
        <dbReference type="ARBA" id="ARBA00022636"/>
    </source>
</evidence>
<dbReference type="Gene3D" id="2.40.10.220">
    <property type="entry name" value="predicted glycosyltransferase like domains"/>
    <property type="match status" value="1"/>
</dbReference>
<evidence type="ECO:0000313" key="6">
    <source>
        <dbReference type="EMBL" id="MBS4194517.1"/>
    </source>
</evidence>
<keyword evidence="6" id="KW-0966">Cell projection</keyword>
<dbReference type="SUPFAM" id="SSF141371">
    <property type="entry name" value="PilZ domain-like"/>
    <property type="match status" value="1"/>
</dbReference>
<feature type="domain" description="PilZ" evidence="4">
    <location>
        <begin position="97"/>
        <end position="204"/>
    </location>
</feature>
<evidence type="ECO:0000313" key="7">
    <source>
        <dbReference type="Proteomes" id="UP000681414"/>
    </source>
</evidence>
<dbReference type="RefSeq" id="WP_213123692.1">
    <property type="nucleotide sequence ID" value="NZ_JAGYPG010000001.1"/>
</dbReference>
<dbReference type="GO" id="GO:0035438">
    <property type="term" value="F:cyclic-di-GMP binding"/>
    <property type="evidence" value="ECO:0007669"/>
    <property type="project" value="InterPro"/>
</dbReference>
<keyword evidence="1" id="KW-0973">c-di-GMP</keyword>
<keyword evidence="6" id="KW-0282">Flagellum</keyword>
<dbReference type="Pfam" id="PF12945">
    <property type="entry name" value="PilZNR"/>
    <property type="match status" value="1"/>
</dbReference>
<dbReference type="Gene3D" id="2.30.110.10">
    <property type="entry name" value="Electron Transport, Fmn-binding Protein, Chain A"/>
    <property type="match status" value="1"/>
</dbReference>
<comment type="caution">
    <text evidence="6">The sequence shown here is derived from an EMBL/GenBank/DDBJ whole genome shotgun (WGS) entry which is preliminary data.</text>
</comment>
<keyword evidence="3" id="KW-0975">Bacterial flagellum</keyword>
<evidence type="ECO:0000259" key="5">
    <source>
        <dbReference type="Pfam" id="PF12945"/>
    </source>
</evidence>
<keyword evidence="6" id="KW-0969">Cilium</keyword>
<accession>A0A942TDK0</accession>
<dbReference type="InterPro" id="IPR009926">
    <property type="entry name" value="T3SS_YcgR_PilZN"/>
</dbReference>
<sequence length="216" mass="24943">MLKVGMELLLETDNQNEEKYKAKIADFDENKIYISYPLGVTSNKTKFLRTDTHMYASFVDEESGAYLFKTKIIGRVKNQIPLLVLTFPDVEHLMKIQRRQFVRIDVAIDVSLQLLESGDVIPTVTEDFSAGGCAVLLPKNVTINRGEIGKICVVLPMQSGEYVYLNLDCRLIRSFDKKKRQFASIQFLNVKNVEQQQLMRFCFEKQLEYRKRGLTN</sequence>
<dbReference type="Proteomes" id="UP000681414">
    <property type="component" value="Unassembled WGS sequence"/>
</dbReference>
<dbReference type="AlphaFoldDB" id="A0A942TDK0"/>
<name>A0A942TDK0_9BACI</name>
<evidence type="ECO:0000256" key="3">
    <source>
        <dbReference type="ARBA" id="ARBA00023143"/>
    </source>
</evidence>
<dbReference type="EMBL" id="JAGYPG010000001">
    <property type="protein sequence ID" value="MBS4194517.1"/>
    <property type="molecule type" value="Genomic_DNA"/>
</dbReference>
<evidence type="ECO:0000256" key="2">
    <source>
        <dbReference type="ARBA" id="ARBA00022741"/>
    </source>
</evidence>